<dbReference type="Pfam" id="PF01915">
    <property type="entry name" value="Glyco_hydro_3_C"/>
    <property type="match status" value="1"/>
</dbReference>
<dbReference type="PANTHER" id="PTHR42721">
    <property type="entry name" value="SUGAR HYDROLASE-RELATED"/>
    <property type="match status" value="1"/>
</dbReference>
<dbReference type="InterPro" id="IPR036881">
    <property type="entry name" value="Glyco_hydro_3_C_sf"/>
</dbReference>
<feature type="chain" id="PRO_5045965723" evidence="4">
    <location>
        <begin position="25"/>
        <end position="847"/>
    </location>
</feature>
<protein>
    <submittedName>
        <fullName evidence="6">Glycoside hydrolase family 3 N-terminal domain-containing protein</fullName>
    </submittedName>
</protein>
<gene>
    <name evidence="6" type="ORF">ACFFJP_03100</name>
</gene>
<dbReference type="PRINTS" id="PR00133">
    <property type="entry name" value="GLHYDRLASE3"/>
</dbReference>
<dbReference type="Gene3D" id="3.20.20.300">
    <property type="entry name" value="Glycoside hydrolase, family 3, N-terminal domain"/>
    <property type="match status" value="1"/>
</dbReference>
<comment type="caution">
    <text evidence="6">The sequence shown here is derived from an EMBL/GenBank/DDBJ whole genome shotgun (WGS) entry which is preliminary data.</text>
</comment>
<dbReference type="PANTHER" id="PTHR42721:SF3">
    <property type="entry name" value="BETA-D-XYLOSIDASE 5-RELATED"/>
    <property type="match status" value="1"/>
</dbReference>
<evidence type="ECO:0000256" key="3">
    <source>
        <dbReference type="ARBA" id="ARBA00022801"/>
    </source>
</evidence>
<dbReference type="RefSeq" id="WP_377240415.1">
    <property type="nucleotide sequence ID" value="NZ_JBHLXP010000001.1"/>
</dbReference>
<evidence type="ECO:0000256" key="1">
    <source>
        <dbReference type="ARBA" id="ARBA00005336"/>
    </source>
</evidence>
<feature type="signal peptide" evidence="4">
    <location>
        <begin position="1"/>
        <end position="24"/>
    </location>
</feature>
<dbReference type="SUPFAM" id="SSF51445">
    <property type="entry name" value="(Trans)glycosidases"/>
    <property type="match status" value="1"/>
</dbReference>
<sequence length="847" mass="91547">MRKSILSAMSAAASITVLSAAAVAATSKLPYQDPARSVTERTEDLLKRMTLEEKLAQLQSVWHQRRQMEDAKLKFIPEKAASLMPHGIGHIARPSEFKTPQQTAEFNNAAQRWLREHTRLGIPALMHEEALHGYVAFDATSFPQAMALASSWSADDVQEMYSVAAREMRATGAHWALAPVLDIARDPRWGRIEETMGEDPYLVATLGIAAIRGLQGEPTPEHGWDQRFANDKVVATLKHLTGHGQPQAGVNTAPAHIAPRELAEVFLTPFEAAVKLAHAASIMPSYNEVDGLPSHINQPLLRDIVRKQWGFQGAVVSDYFAIQELRSRHQLYANDAEAAKAALLAGVDMETPDPKAYPLLAEQVKSGALDIAVIDDAVRAVLRLKFRLGLFEQQEVVVAEADQTLGSTKSRQLAQSIAEKSIVLLKNDATLPLDASKIRHLAVIGPHADETLLGGYSSIPRQTVNVLQGLQQKLKGKAKVSFARGARITENSFLQTKSAATADSTDTSSTNALQAAAAKAIQQRSQHAGTYSMLRWNHDDTVAADPLENARLRAEAVALAKTADAVVLVLGENEGLAREAWADKHLGDRTTLELSADQQLLAAQVQAAAGDKPVVLVLSNGRPLTLGSLASQMPAIVEAWYLGQETGTALANILFGDVNPSGKLPLTFPRSAGHIPSFYNHKASSSRGYLHDDISPLYPFGHGLSYTEFSYSDLSISTPDVAAGAEALIKFQLKNSGKRAGTEVVQLYVQDPVASLTRPVQQLVGFARVSLEPGQTARVKFALPVNQLAFLDSQMRWVVEPGEIRVMIGSSSADLRLRGVFNIAGAVTDVSAARALQSRVNVSYGSP</sequence>
<keyword evidence="3 6" id="KW-0378">Hydrolase</keyword>
<dbReference type="SUPFAM" id="SSF52279">
    <property type="entry name" value="Beta-D-glucan exohydrolase, C-terminal domain"/>
    <property type="match status" value="1"/>
</dbReference>
<evidence type="ECO:0000259" key="5">
    <source>
        <dbReference type="SMART" id="SM01217"/>
    </source>
</evidence>
<dbReference type="InterPro" id="IPR017853">
    <property type="entry name" value="GH"/>
</dbReference>
<dbReference type="InterPro" id="IPR044993">
    <property type="entry name" value="BXL"/>
</dbReference>
<dbReference type="GO" id="GO:0016787">
    <property type="term" value="F:hydrolase activity"/>
    <property type="evidence" value="ECO:0007669"/>
    <property type="project" value="UniProtKB-KW"/>
</dbReference>
<keyword evidence="7" id="KW-1185">Reference proteome</keyword>
<feature type="domain" description="Fibronectin type III-like" evidence="5">
    <location>
        <begin position="743"/>
        <end position="812"/>
    </location>
</feature>
<accession>A0ABV6B8T4</accession>
<comment type="similarity">
    <text evidence="1">Belongs to the glycosyl hydrolase 3 family.</text>
</comment>
<name>A0ABV6B8T4_9GAMM</name>
<dbReference type="InterPro" id="IPR036962">
    <property type="entry name" value="Glyco_hydro_3_N_sf"/>
</dbReference>
<evidence type="ECO:0000256" key="4">
    <source>
        <dbReference type="SAM" id="SignalP"/>
    </source>
</evidence>
<dbReference type="Gene3D" id="2.60.40.10">
    <property type="entry name" value="Immunoglobulins"/>
    <property type="match status" value="1"/>
</dbReference>
<dbReference type="Pfam" id="PF00933">
    <property type="entry name" value="Glyco_hydro_3"/>
    <property type="match status" value="1"/>
</dbReference>
<organism evidence="6 7">
    <name type="scientific">Rheinheimera tilapiae</name>
    <dbReference type="NCBI Taxonomy" id="875043"/>
    <lineage>
        <taxon>Bacteria</taxon>
        <taxon>Pseudomonadati</taxon>
        <taxon>Pseudomonadota</taxon>
        <taxon>Gammaproteobacteria</taxon>
        <taxon>Chromatiales</taxon>
        <taxon>Chromatiaceae</taxon>
        <taxon>Rheinheimera</taxon>
    </lineage>
</organism>
<dbReference type="SMART" id="SM01217">
    <property type="entry name" value="Fn3_like"/>
    <property type="match status" value="1"/>
</dbReference>
<dbReference type="InterPro" id="IPR013783">
    <property type="entry name" value="Ig-like_fold"/>
</dbReference>
<dbReference type="InterPro" id="IPR026891">
    <property type="entry name" value="Fn3-like"/>
</dbReference>
<dbReference type="InterPro" id="IPR001764">
    <property type="entry name" value="Glyco_hydro_3_N"/>
</dbReference>
<reference evidence="6 7" key="1">
    <citation type="submission" date="2024-09" db="EMBL/GenBank/DDBJ databases">
        <authorList>
            <person name="Sun Q."/>
            <person name="Mori K."/>
        </authorList>
    </citation>
    <scope>NUCLEOTIDE SEQUENCE [LARGE SCALE GENOMIC DNA]</scope>
    <source>
        <strain evidence="6 7">KCTC 23315</strain>
    </source>
</reference>
<dbReference type="Gene3D" id="3.40.50.1700">
    <property type="entry name" value="Glycoside hydrolase family 3 C-terminal domain"/>
    <property type="match status" value="1"/>
</dbReference>
<dbReference type="InterPro" id="IPR002772">
    <property type="entry name" value="Glyco_hydro_3_C"/>
</dbReference>
<dbReference type="Proteomes" id="UP001589813">
    <property type="component" value="Unassembled WGS sequence"/>
</dbReference>
<evidence type="ECO:0000313" key="7">
    <source>
        <dbReference type="Proteomes" id="UP001589813"/>
    </source>
</evidence>
<proteinExistence type="inferred from homology"/>
<keyword evidence="2 4" id="KW-0732">Signal</keyword>
<evidence type="ECO:0000256" key="2">
    <source>
        <dbReference type="ARBA" id="ARBA00022729"/>
    </source>
</evidence>
<dbReference type="EMBL" id="JBHLXP010000001">
    <property type="protein sequence ID" value="MFC0047276.1"/>
    <property type="molecule type" value="Genomic_DNA"/>
</dbReference>
<dbReference type="Pfam" id="PF14310">
    <property type="entry name" value="Fn3-like"/>
    <property type="match status" value="1"/>
</dbReference>
<evidence type="ECO:0000313" key="6">
    <source>
        <dbReference type="EMBL" id="MFC0047276.1"/>
    </source>
</evidence>